<accession>A0A4P6K0R8</accession>
<dbReference type="KEGG" id="kbs:EPA93_36740"/>
<evidence type="ECO:0000259" key="3">
    <source>
        <dbReference type="Pfam" id="PF13349"/>
    </source>
</evidence>
<feature type="compositionally biased region" description="Basic and acidic residues" evidence="1">
    <location>
        <begin position="18"/>
        <end position="44"/>
    </location>
</feature>
<name>A0A4P6K0R8_KTERU</name>
<organism evidence="4 5">
    <name type="scientific">Ktedonosporobacter rubrisoli</name>
    <dbReference type="NCBI Taxonomy" id="2509675"/>
    <lineage>
        <taxon>Bacteria</taxon>
        <taxon>Bacillati</taxon>
        <taxon>Chloroflexota</taxon>
        <taxon>Ktedonobacteria</taxon>
        <taxon>Ktedonobacterales</taxon>
        <taxon>Ktedonosporobacteraceae</taxon>
        <taxon>Ktedonosporobacter</taxon>
    </lineage>
</organism>
<evidence type="ECO:0000256" key="2">
    <source>
        <dbReference type="SAM" id="Phobius"/>
    </source>
</evidence>
<feature type="region of interest" description="Disordered" evidence="1">
    <location>
        <begin position="1"/>
        <end position="85"/>
    </location>
</feature>
<dbReference type="AlphaFoldDB" id="A0A4P6K0R8"/>
<dbReference type="Proteomes" id="UP000290365">
    <property type="component" value="Chromosome"/>
</dbReference>
<feature type="domain" description="DUF4097" evidence="3">
    <location>
        <begin position="140"/>
        <end position="366"/>
    </location>
</feature>
<dbReference type="RefSeq" id="WP_129892291.1">
    <property type="nucleotide sequence ID" value="NZ_CP035758.1"/>
</dbReference>
<reference evidence="4 5" key="1">
    <citation type="submission" date="2019-01" db="EMBL/GenBank/DDBJ databases">
        <title>Ktedonosporobacter rubrisoli SCAWS-G2.</title>
        <authorList>
            <person name="Huang Y."/>
            <person name="Yan B."/>
        </authorList>
    </citation>
    <scope>NUCLEOTIDE SEQUENCE [LARGE SCALE GENOMIC DNA]</scope>
    <source>
        <strain evidence="4 5">SCAWS-G2</strain>
    </source>
</reference>
<gene>
    <name evidence="4" type="ORF">EPA93_36740</name>
</gene>
<evidence type="ECO:0000256" key="1">
    <source>
        <dbReference type="SAM" id="MobiDB-lite"/>
    </source>
</evidence>
<keyword evidence="5" id="KW-1185">Reference proteome</keyword>
<sequence length="370" mass="39322">MGNQEGMFAEQGKQAQSESRHNTDPREQRFAPEPHQGEAEHAYGEYEEGYEGYRGPSSETYRGYERNIDPGQLQQGGGKIQPQRKSPGVGLRALGVVLLVVFIGIGLSFLFGWQFSKDKPIALNAVTSTRSFVVSNSPVLAVKSTNSDIMVHRGDVGKIVVNARTSKPDKGNSVPVSYSQDGSTLTVQVNGASPSFFNTSTRLDITVPDTTNVQIEENGGDVSINNFNGQISTNSVHGDIQLGNVEGKADLVTNGGGDIRVIHFKGQMSAKIQYGDIAFKDSTLSGQSHLEAASGDVSFGGSLNPSGTYSMSTSSGDINVSLPQDAAVQITHSTSGDYHNKFDSDTLGNSPRASLQLISKSGGDITVGKQ</sequence>
<dbReference type="InterPro" id="IPR025164">
    <property type="entry name" value="Toastrack_DUF4097"/>
</dbReference>
<dbReference type="OrthoDB" id="6194490at2"/>
<keyword evidence="2" id="KW-0472">Membrane</keyword>
<dbReference type="Pfam" id="PF13349">
    <property type="entry name" value="DUF4097"/>
    <property type="match status" value="1"/>
</dbReference>
<evidence type="ECO:0000313" key="4">
    <source>
        <dbReference type="EMBL" id="QBD81230.1"/>
    </source>
</evidence>
<dbReference type="EMBL" id="CP035758">
    <property type="protein sequence ID" value="QBD81230.1"/>
    <property type="molecule type" value="Genomic_DNA"/>
</dbReference>
<keyword evidence="2" id="KW-0812">Transmembrane</keyword>
<protein>
    <recommendedName>
        <fullName evidence="3">DUF4097 domain-containing protein</fullName>
    </recommendedName>
</protein>
<evidence type="ECO:0000313" key="5">
    <source>
        <dbReference type="Proteomes" id="UP000290365"/>
    </source>
</evidence>
<keyword evidence="2" id="KW-1133">Transmembrane helix</keyword>
<feature type="transmembrane region" description="Helical" evidence="2">
    <location>
        <begin position="89"/>
        <end position="113"/>
    </location>
</feature>
<proteinExistence type="predicted"/>